<evidence type="ECO:0000256" key="1">
    <source>
        <dbReference type="ARBA" id="ARBA00004496"/>
    </source>
</evidence>
<dbReference type="FunFam" id="3.40.30.10:FF:000176">
    <property type="entry name" value="Glutathione S-transferase theta-1"/>
    <property type="match status" value="1"/>
</dbReference>
<dbReference type="InterPro" id="IPR010987">
    <property type="entry name" value="Glutathione-S-Trfase_C-like"/>
</dbReference>
<keyword evidence="2" id="KW-0963">Cytoplasm</keyword>
<evidence type="ECO:0000313" key="6">
    <source>
        <dbReference type="EMBL" id="EGC30871.1"/>
    </source>
</evidence>
<evidence type="ECO:0000256" key="3">
    <source>
        <dbReference type="ARBA" id="ARBA00022679"/>
    </source>
</evidence>
<evidence type="ECO:0000259" key="4">
    <source>
        <dbReference type="PROSITE" id="PS50404"/>
    </source>
</evidence>
<dbReference type="PANTHER" id="PTHR43917:SF8">
    <property type="entry name" value="GH16740P-RELATED"/>
    <property type="match status" value="1"/>
</dbReference>
<accession>F0ZYV8</accession>
<sequence length="226" mass="26049">MQSDSSNQIILYGDKLSQPTRAVYIFLRLNKIDFEFKTIEIKKFQQRSEEFSKINPINKVPALQYKNKIFVESHNILRYLSQDLKLDSFYGPSLDEKSDIDSYLDWHHFGLRKCAATAFFLQVVAPVMKIQLSPDYIKDSFAQIPLALSQIETIFLKNGENQFINGNKLTIADISCYCELKQLSGIKYDFTPYKAITEWLNKMEKLEGADEANSVINEIALTGTYN</sequence>
<dbReference type="GO" id="GO:0004364">
    <property type="term" value="F:glutathione transferase activity"/>
    <property type="evidence" value="ECO:0000318"/>
    <property type="project" value="GO_Central"/>
</dbReference>
<dbReference type="RefSeq" id="XP_003292608.1">
    <property type="nucleotide sequence ID" value="XM_003292560.1"/>
</dbReference>
<dbReference type="PROSITE" id="PS50405">
    <property type="entry name" value="GST_CTER"/>
    <property type="match status" value="1"/>
</dbReference>
<dbReference type="STRING" id="5786.F0ZYV8"/>
<dbReference type="InterPro" id="IPR036249">
    <property type="entry name" value="Thioredoxin-like_sf"/>
</dbReference>
<dbReference type="InterPro" id="IPR004046">
    <property type="entry name" value="GST_C"/>
</dbReference>
<dbReference type="PANTHER" id="PTHR43917">
    <property type="match status" value="1"/>
</dbReference>
<dbReference type="OMA" id="YFRTIWL"/>
<evidence type="ECO:0000256" key="2">
    <source>
        <dbReference type="ARBA" id="ARBA00022490"/>
    </source>
</evidence>
<reference evidence="7" key="1">
    <citation type="journal article" date="2011" name="Genome Biol.">
        <title>Comparative genomics of the social amoebae Dictyostelium discoideum and Dictyostelium purpureum.</title>
        <authorList>
            <consortium name="US DOE Joint Genome Institute (JGI-PGF)"/>
            <person name="Sucgang R."/>
            <person name="Kuo A."/>
            <person name="Tian X."/>
            <person name="Salerno W."/>
            <person name="Parikh A."/>
            <person name="Feasley C.L."/>
            <person name="Dalin E."/>
            <person name="Tu H."/>
            <person name="Huang E."/>
            <person name="Barry K."/>
            <person name="Lindquist E."/>
            <person name="Shapiro H."/>
            <person name="Bruce D."/>
            <person name="Schmutz J."/>
            <person name="Salamov A."/>
            <person name="Fey P."/>
            <person name="Gaudet P."/>
            <person name="Anjard C."/>
            <person name="Babu M.M."/>
            <person name="Basu S."/>
            <person name="Bushmanova Y."/>
            <person name="van der Wel H."/>
            <person name="Katoh-Kurasawa M."/>
            <person name="Dinh C."/>
            <person name="Coutinho P.M."/>
            <person name="Saito T."/>
            <person name="Elias M."/>
            <person name="Schaap P."/>
            <person name="Kay R.R."/>
            <person name="Henrissat B."/>
            <person name="Eichinger L."/>
            <person name="Rivero F."/>
            <person name="Putnam N.H."/>
            <person name="West C.M."/>
            <person name="Loomis W.F."/>
            <person name="Chisholm R.L."/>
            <person name="Shaulsky G."/>
            <person name="Strassmann J.E."/>
            <person name="Queller D.C."/>
            <person name="Kuspa A."/>
            <person name="Grigoriev I.V."/>
        </authorList>
    </citation>
    <scope>NUCLEOTIDE SEQUENCE [LARGE SCALE GENOMIC DNA]</scope>
    <source>
        <strain evidence="7">QSDP1</strain>
    </source>
</reference>
<dbReference type="OrthoDB" id="17208at2759"/>
<dbReference type="eggNOG" id="KOG0867">
    <property type="taxonomic scope" value="Eukaryota"/>
</dbReference>
<keyword evidence="7" id="KW-1185">Reference proteome</keyword>
<dbReference type="GO" id="GO:0006749">
    <property type="term" value="P:glutathione metabolic process"/>
    <property type="evidence" value="ECO:0000318"/>
    <property type="project" value="GO_Central"/>
</dbReference>
<dbReference type="InParanoid" id="F0ZYV8"/>
<proteinExistence type="predicted"/>
<dbReference type="KEGG" id="dpp:DICPUDRAFT_157336"/>
<dbReference type="SUPFAM" id="SSF52833">
    <property type="entry name" value="Thioredoxin-like"/>
    <property type="match status" value="1"/>
</dbReference>
<name>F0ZYV8_DICPU</name>
<dbReference type="FunFam" id="1.20.1050.10:FF:000039">
    <property type="entry name" value="Glutathione S-transferase theta-1"/>
    <property type="match status" value="1"/>
</dbReference>
<dbReference type="PROSITE" id="PS50404">
    <property type="entry name" value="GST_NTER"/>
    <property type="match status" value="1"/>
</dbReference>
<feature type="domain" description="GST C-terminal" evidence="5">
    <location>
        <begin position="93"/>
        <end position="223"/>
    </location>
</feature>
<comment type="subcellular location">
    <subcellularLocation>
        <location evidence="1">Cytoplasm</location>
    </subcellularLocation>
</comment>
<dbReference type="Gene3D" id="3.40.30.10">
    <property type="entry name" value="Glutaredoxin"/>
    <property type="match status" value="1"/>
</dbReference>
<evidence type="ECO:0000313" key="7">
    <source>
        <dbReference type="Proteomes" id="UP000001064"/>
    </source>
</evidence>
<organism evidence="6 7">
    <name type="scientific">Dictyostelium purpureum</name>
    <name type="common">Slime mold</name>
    <dbReference type="NCBI Taxonomy" id="5786"/>
    <lineage>
        <taxon>Eukaryota</taxon>
        <taxon>Amoebozoa</taxon>
        <taxon>Evosea</taxon>
        <taxon>Eumycetozoa</taxon>
        <taxon>Dictyostelia</taxon>
        <taxon>Dictyosteliales</taxon>
        <taxon>Dictyosteliaceae</taxon>
        <taxon>Dictyostelium</taxon>
    </lineage>
</organism>
<gene>
    <name evidence="6" type="ORF">DICPUDRAFT_157336</name>
</gene>
<dbReference type="Proteomes" id="UP000001064">
    <property type="component" value="Unassembled WGS sequence"/>
</dbReference>
<dbReference type="Pfam" id="PF02798">
    <property type="entry name" value="GST_N"/>
    <property type="match status" value="1"/>
</dbReference>
<dbReference type="SUPFAM" id="SSF47616">
    <property type="entry name" value="GST C-terminal domain-like"/>
    <property type="match status" value="1"/>
</dbReference>
<feature type="domain" description="GST N-terminal" evidence="4">
    <location>
        <begin position="7"/>
        <end position="88"/>
    </location>
</feature>
<dbReference type="AlphaFoldDB" id="F0ZYV8"/>
<evidence type="ECO:0000259" key="5">
    <source>
        <dbReference type="PROSITE" id="PS50405"/>
    </source>
</evidence>
<dbReference type="InterPro" id="IPR051369">
    <property type="entry name" value="GST_Theta"/>
</dbReference>
<dbReference type="GO" id="GO:0005737">
    <property type="term" value="C:cytoplasm"/>
    <property type="evidence" value="ECO:0000318"/>
    <property type="project" value="GO_Central"/>
</dbReference>
<evidence type="ECO:0008006" key="8">
    <source>
        <dbReference type="Google" id="ProtNLM"/>
    </source>
</evidence>
<dbReference type="GeneID" id="10508559"/>
<dbReference type="EMBL" id="GL871294">
    <property type="protein sequence ID" value="EGC30871.1"/>
    <property type="molecule type" value="Genomic_DNA"/>
</dbReference>
<dbReference type="InterPro" id="IPR004045">
    <property type="entry name" value="Glutathione_S-Trfase_N"/>
</dbReference>
<keyword evidence="3" id="KW-0808">Transferase</keyword>
<dbReference type="SFLD" id="SFLDG00358">
    <property type="entry name" value="Main_(cytGST)"/>
    <property type="match status" value="1"/>
</dbReference>
<dbReference type="Gene3D" id="1.20.1050.10">
    <property type="match status" value="1"/>
</dbReference>
<protein>
    <recommendedName>
        <fullName evidence="8">Glutathione S-transferase</fullName>
    </recommendedName>
</protein>
<dbReference type="Pfam" id="PF14497">
    <property type="entry name" value="GST_C_3"/>
    <property type="match status" value="1"/>
</dbReference>
<dbReference type="SFLD" id="SFLDS00019">
    <property type="entry name" value="Glutathione_Transferase_(cytos"/>
    <property type="match status" value="1"/>
</dbReference>
<dbReference type="InterPro" id="IPR036282">
    <property type="entry name" value="Glutathione-S-Trfase_C_sf"/>
</dbReference>
<dbReference type="InterPro" id="IPR040079">
    <property type="entry name" value="Glutathione_S-Trfase"/>
</dbReference>
<dbReference type="VEuPathDB" id="AmoebaDB:DICPUDRAFT_157336"/>